<evidence type="ECO:0000259" key="18">
    <source>
        <dbReference type="Pfam" id="PF00685"/>
    </source>
</evidence>
<dbReference type="AlphaFoldDB" id="A0AAN9U001"/>
<organism evidence="19 20">
    <name type="scientific">Parthenolecanium corni</name>
    <dbReference type="NCBI Taxonomy" id="536013"/>
    <lineage>
        <taxon>Eukaryota</taxon>
        <taxon>Metazoa</taxon>
        <taxon>Ecdysozoa</taxon>
        <taxon>Arthropoda</taxon>
        <taxon>Hexapoda</taxon>
        <taxon>Insecta</taxon>
        <taxon>Pterygota</taxon>
        <taxon>Neoptera</taxon>
        <taxon>Paraneoptera</taxon>
        <taxon>Hemiptera</taxon>
        <taxon>Sternorrhyncha</taxon>
        <taxon>Coccoidea</taxon>
        <taxon>Coccidae</taxon>
        <taxon>Parthenolecanium</taxon>
    </lineage>
</organism>
<feature type="domain" description="Sulfotransferase" evidence="18">
    <location>
        <begin position="103"/>
        <end position="348"/>
    </location>
</feature>
<evidence type="ECO:0000256" key="17">
    <source>
        <dbReference type="SAM" id="Phobius"/>
    </source>
</evidence>
<dbReference type="EMBL" id="JBBCAQ010000008">
    <property type="protein sequence ID" value="KAK7602504.1"/>
    <property type="molecule type" value="Genomic_DNA"/>
</dbReference>
<evidence type="ECO:0000313" key="19">
    <source>
        <dbReference type="EMBL" id="KAK7602504.1"/>
    </source>
</evidence>
<dbReference type="Proteomes" id="UP001367676">
    <property type="component" value="Unassembled WGS sequence"/>
</dbReference>
<dbReference type="InterPro" id="IPR037359">
    <property type="entry name" value="NST/OST"/>
</dbReference>
<evidence type="ECO:0000313" key="20">
    <source>
        <dbReference type="Proteomes" id="UP001367676"/>
    </source>
</evidence>
<gene>
    <name evidence="19" type="ORF">V9T40_008093</name>
</gene>
<feature type="binding site" evidence="15">
    <location>
        <position position="203"/>
    </location>
    <ligand>
        <name>3'-phosphoadenylyl sulfate</name>
        <dbReference type="ChEBI" id="CHEBI:58339"/>
    </ligand>
</feature>
<comment type="subcellular location">
    <subcellularLocation>
        <location evidence="1">Golgi apparatus membrane</location>
        <topology evidence="1">Single-pass type II membrane protein</topology>
    </subcellularLocation>
</comment>
<accession>A0AAN9U001</accession>
<evidence type="ECO:0000256" key="6">
    <source>
        <dbReference type="ARBA" id="ARBA00023034"/>
    </source>
</evidence>
<protein>
    <recommendedName>
        <fullName evidence="12">Heparan sulfate glucosamine 3-O-sulfotransferase 5</fullName>
        <ecNumber evidence="11">2.8.2.23</ecNumber>
    </recommendedName>
    <alternativeName>
        <fullName evidence="13">Heparan sulfate D-glucosaminyl 3-O-sulfotransferase 5</fullName>
    </alternativeName>
</protein>
<evidence type="ECO:0000256" key="10">
    <source>
        <dbReference type="ARBA" id="ARBA00052516"/>
    </source>
</evidence>
<reference evidence="19 20" key="1">
    <citation type="submission" date="2024-03" db="EMBL/GenBank/DDBJ databases">
        <title>Adaptation during the transition from Ophiocordyceps entomopathogen to insect associate is accompanied by gene loss and intensified selection.</title>
        <authorList>
            <person name="Ward C.M."/>
            <person name="Onetto C.A."/>
            <person name="Borneman A.R."/>
        </authorList>
    </citation>
    <scope>NUCLEOTIDE SEQUENCE [LARGE SCALE GENOMIC DNA]</scope>
    <source>
        <strain evidence="19">AWRI1</strain>
        <tissue evidence="19">Single Adult Female</tissue>
    </source>
</reference>
<comment type="caution">
    <text evidence="19">The sequence shown here is derived from an EMBL/GenBank/DDBJ whole genome shotgun (WGS) entry which is preliminary data.</text>
</comment>
<dbReference type="EC" id="2.8.2.23" evidence="11"/>
<evidence type="ECO:0000256" key="8">
    <source>
        <dbReference type="ARBA" id="ARBA00023157"/>
    </source>
</evidence>
<evidence type="ECO:0000256" key="11">
    <source>
        <dbReference type="ARBA" id="ARBA00066719"/>
    </source>
</evidence>
<evidence type="ECO:0000256" key="12">
    <source>
        <dbReference type="ARBA" id="ARBA00071906"/>
    </source>
</evidence>
<keyword evidence="8 16" id="KW-1015">Disulfide bond</keyword>
<keyword evidence="7 17" id="KW-0472">Membrane</keyword>
<dbReference type="InterPro" id="IPR027417">
    <property type="entry name" value="P-loop_NTPase"/>
</dbReference>
<proteinExistence type="predicted"/>
<evidence type="ECO:0000256" key="15">
    <source>
        <dbReference type="PIRSR" id="PIRSR637359-2"/>
    </source>
</evidence>
<dbReference type="GO" id="GO:0008467">
    <property type="term" value="F:[heparan sulfate]-glucosamine 3-sulfotransferase activity"/>
    <property type="evidence" value="ECO:0007669"/>
    <property type="project" value="UniProtKB-EC"/>
</dbReference>
<feature type="binding site" evidence="15">
    <location>
        <begin position="324"/>
        <end position="328"/>
    </location>
    <ligand>
        <name>3'-phosphoadenylyl sulfate</name>
        <dbReference type="ChEBI" id="CHEBI:58339"/>
    </ligand>
</feature>
<feature type="transmembrane region" description="Helical" evidence="17">
    <location>
        <begin position="24"/>
        <end position="46"/>
    </location>
</feature>
<dbReference type="Gene3D" id="3.40.50.300">
    <property type="entry name" value="P-loop containing nucleotide triphosphate hydrolases"/>
    <property type="match status" value="1"/>
</dbReference>
<name>A0AAN9U001_9HEMI</name>
<dbReference type="PANTHER" id="PTHR10605">
    <property type="entry name" value="HEPARAN SULFATE SULFOTRANSFERASE"/>
    <property type="match status" value="1"/>
</dbReference>
<evidence type="ECO:0000256" key="3">
    <source>
        <dbReference type="ARBA" id="ARBA00022692"/>
    </source>
</evidence>
<evidence type="ECO:0000256" key="16">
    <source>
        <dbReference type="PIRSR" id="PIRSR637359-3"/>
    </source>
</evidence>
<dbReference type="FunFam" id="3.40.50.300:FF:000603">
    <property type="entry name" value="Sulfotransferase"/>
    <property type="match status" value="1"/>
</dbReference>
<evidence type="ECO:0000256" key="13">
    <source>
        <dbReference type="ARBA" id="ARBA00077477"/>
    </source>
</evidence>
<keyword evidence="20" id="KW-1185">Reference proteome</keyword>
<evidence type="ECO:0000256" key="2">
    <source>
        <dbReference type="ARBA" id="ARBA00022679"/>
    </source>
</evidence>
<sequence length="363" mass="41804">MRNCFLGDVEDGYYRPARFRANQVIAALLSVTFLTLFIGSHITLYGTTIYQIQVQQYPSALSEQDFVFVDEIAPINSSVEEIRNDNVSSKKKLHFSKTKRRLPQALIVGVRKCGTRALLEMLFLHPKIQKAAGEVHFFDRDENYNLGLEWYRQKMPFSFSDQVTVEKSPSYFVTPEVPERIRAMNASVRLLLILREPVTRAISDYTQLKSLAASTTPSTKTTASKSFEELAIKPDGEVNASYRPITISIYHTYVLQWLEIFPRDQILIVNGDRLIEDPVSEVIRIEKFLGLEPKITPDNFYFNQTKGFYCMKTNGSERCLHESKGRKHPRVDPIAVSKLRKFFNDHNQKLYDIIGEDMGWPEN</sequence>
<evidence type="ECO:0000256" key="4">
    <source>
        <dbReference type="ARBA" id="ARBA00022968"/>
    </source>
</evidence>
<evidence type="ECO:0000256" key="9">
    <source>
        <dbReference type="ARBA" id="ARBA00023180"/>
    </source>
</evidence>
<comment type="catalytic activity">
    <reaction evidence="10">
        <text>alpha-D-glucosaminyl-[heparan sulfate](n) + 3'-phosphoadenylyl sulfate = 3-sulfo-alpha-D-glucosaminyl-[heparan sulfate](n) + adenosine 3',5'-bisphosphate + H(+)</text>
        <dbReference type="Rhea" id="RHEA:15461"/>
        <dbReference type="Rhea" id="RHEA-COMP:9830"/>
        <dbReference type="Rhea" id="RHEA-COMP:9831"/>
        <dbReference type="ChEBI" id="CHEBI:15378"/>
        <dbReference type="ChEBI" id="CHEBI:58339"/>
        <dbReference type="ChEBI" id="CHEBI:58343"/>
        <dbReference type="ChEBI" id="CHEBI:58388"/>
        <dbReference type="ChEBI" id="CHEBI:70975"/>
        <dbReference type="EC" id="2.8.2.23"/>
    </reaction>
</comment>
<dbReference type="PANTHER" id="PTHR10605:SF65">
    <property type="entry name" value="GH20068P"/>
    <property type="match status" value="1"/>
</dbReference>
<evidence type="ECO:0000256" key="7">
    <source>
        <dbReference type="ARBA" id="ARBA00023136"/>
    </source>
</evidence>
<feature type="active site" description="For sulfotransferase activity" evidence="14">
    <location>
        <position position="112"/>
    </location>
</feature>
<keyword evidence="2" id="KW-0808">Transferase</keyword>
<keyword evidence="5 17" id="KW-1133">Transmembrane helix</keyword>
<feature type="binding site" evidence="15">
    <location>
        <position position="195"/>
    </location>
    <ligand>
        <name>3'-phosphoadenylyl sulfate</name>
        <dbReference type="ChEBI" id="CHEBI:58339"/>
    </ligand>
</feature>
<evidence type="ECO:0000256" key="1">
    <source>
        <dbReference type="ARBA" id="ARBA00004323"/>
    </source>
</evidence>
<feature type="disulfide bond" evidence="16">
    <location>
        <begin position="310"/>
        <end position="319"/>
    </location>
</feature>
<feature type="binding site" evidence="15">
    <location>
        <begin position="112"/>
        <end position="116"/>
    </location>
    <ligand>
        <name>3'-phosphoadenylyl sulfate</name>
        <dbReference type="ChEBI" id="CHEBI:58339"/>
    </ligand>
</feature>
<dbReference type="InterPro" id="IPR000863">
    <property type="entry name" value="Sulfotransferase_dom"/>
</dbReference>
<evidence type="ECO:0000256" key="14">
    <source>
        <dbReference type="PIRSR" id="PIRSR637359-1"/>
    </source>
</evidence>
<dbReference type="Pfam" id="PF00685">
    <property type="entry name" value="Sulfotransfer_1"/>
    <property type="match status" value="1"/>
</dbReference>
<evidence type="ECO:0000256" key="5">
    <source>
        <dbReference type="ARBA" id="ARBA00022989"/>
    </source>
</evidence>
<keyword evidence="9" id="KW-0325">Glycoprotein</keyword>
<keyword evidence="3 17" id="KW-0812">Transmembrane</keyword>
<keyword evidence="6" id="KW-0333">Golgi apparatus</keyword>
<dbReference type="GO" id="GO:0000139">
    <property type="term" value="C:Golgi membrane"/>
    <property type="evidence" value="ECO:0007669"/>
    <property type="project" value="UniProtKB-SubCell"/>
</dbReference>
<dbReference type="SUPFAM" id="SSF52540">
    <property type="entry name" value="P-loop containing nucleoside triphosphate hydrolases"/>
    <property type="match status" value="1"/>
</dbReference>
<keyword evidence="4" id="KW-0735">Signal-anchor</keyword>
<feature type="binding site" evidence="15">
    <location>
        <position position="309"/>
    </location>
    <ligand>
        <name>3'-phosphoadenylyl sulfate</name>
        <dbReference type="ChEBI" id="CHEBI:58339"/>
    </ligand>
</feature>